<evidence type="ECO:0000259" key="1">
    <source>
        <dbReference type="Pfam" id="PF00534"/>
    </source>
</evidence>
<dbReference type="OrthoDB" id="1411429at2"/>
<dbReference type="GO" id="GO:0016757">
    <property type="term" value="F:glycosyltransferase activity"/>
    <property type="evidence" value="ECO:0007669"/>
    <property type="project" value="InterPro"/>
</dbReference>
<keyword evidence="3" id="KW-0808">Transferase</keyword>
<feature type="domain" description="Glycosyltransferase subfamily 4-like N-terminal" evidence="2">
    <location>
        <begin position="87"/>
        <end position="155"/>
    </location>
</feature>
<dbReference type="Gene3D" id="3.40.50.2000">
    <property type="entry name" value="Glycogen Phosphorylase B"/>
    <property type="match status" value="2"/>
</dbReference>
<dbReference type="EMBL" id="CP020918">
    <property type="protein sequence ID" value="AWG21458.1"/>
    <property type="molecule type" value="Genomic_DNA"/>
</dbReference>
<gene>
    <name evidence="3" type="ORF">FFWV33_07880</name>
</gene>
<dbReference type="KEGG" id="ffa:FFWV33_07880"/>
<dbReference type="RefSeq" id="WP_108740396.1">
    <property type="nucleotide sequence ID" value="NZ_CP020918.1"/>
</dbReference>
<dbReference type="Pfam" id="PF00534">
    <property type="entry name" value="Glycos_transf_1"/>
    <property type="match status" value="1"/>
</dbReference>
<organism evidence="3 4">
    <name type="scientific">Flavobacterium faecale</name>
    <dbReference type="NCBI Taxonomy" id="1355330"/>
    <lineage>
        <taxon>Bacteria</taxon>
        <taxon>Pseudomonadati</taxon>
        <taxon>Bacteroidota</taxon>
        <taxon>Flavobacteriia</taxon>
        <taxon>Flavobacteriales</taxon>
        <taxon>Flavobacteriaceae</taxon>
        <taxon>Flavobacterium</taxon>
    </lineage>
</organism>
<dbReference type="PANTHER" id="PTHR12526:SF630">
    <property type="entry name" value="GLYCOSYLTRANSFERASE"/>
    <property type="match status" value="1"/>
</dbReference>
<dbReference type="AlphaFoldDB" id="A0A2S1LCN0"/>
<evidence type="ECO:0000313" key="3">
    <source>
        <dbReference type="EMBL" id="AWG21458.1"/>
    </source>
</evidence>
<dbReference type="InterPro" id="IPR001296">
    <property type="entry name" value="Glyco_trans_1"/>
</dbReference>
<sequence>MKILLVSISNHHFFQWANQLKDCGHEVYWFDVMDGGPRSEKIQWVNQIKGWKMRWDFPLRQTIKAISPKCYRFIQNLNERNTVTVFEKIIKTIQPDLVHCFEMNLSGLPILSVMQNHKKIKFTYSSWGSDMYYFKEHGVTVVKVQKFLQRVDYLITDCHRDYRIAVANGYTNKFLGVYPGNGGIDYTTDNIQPIANRKFILIKGYESFGCKASKIVDALQLLPIASFENFEIIIYSADAAIIEKVNSAPFFKKCKHQIIARTTFVDNKKMLKMMGMASIHVSNNISDGMPNTLLESVGMGAFPVQSNPGNASAEVITHGINGYLITDPLDENEIATWIEKAISNVNLRTQAQEINIKLAQRNYTRAILKTKISQLYQEIFL</sequence>
<name>A0A2S1LCN0_9FLAO</name>
<proteinExistence type="predicted"/>
<dbReference type="PANTHER" id="PTHR12526">
    <property type="entry name" value="GLYCOSYLTRANSFERASE"/>
    <property type="match status" value="1"/>
</dbReference>
<evidence type="ECO:0000313" key="4">
    <source>
        <dbReference type="Proteomes" id="UP000244527"/>
    </source>
</evidence>
<accession>A0A2S1LCN0</accession>
<reference evidence="3 4" key="1">
    <citation type="submission" date="2017-04" db="EMBL/GenBank/DDBJ databases">
        <title>Compelte genome sequence of WV33.</title>
        <authorList>
            <person name="Lee P.C."/>
        </authorList>
    </citation>
    <scope>NUCLEOTIDE SEQUENCE [LARGE SCALE GENOMIC DNA]</scope>
    <source>
        <strain evidence="3 4">WV33</strain>
    </source>
</reference>
<feature type="domain" description="Glycosyl transferase family 1" evidence="1">
    <location>
        <begin position="262"/>
        <end position="353"/>
    </location>
</feature>
<protein>
    <submittedName>
        <fullName evidence="3">Glycosyl transferase family 1</fullName>
    </submittedName>
</protein>
<evidence type="ECO:0000259" key="2">
    <source>
        <dbReference type="Pfam" id="PF13477"/>
    </source>
</evidence>
<dbReference type="Pfam" id="PF13477">
    <property type="entry name" value="Glyco_trans_4_2"/>
    <property type="match status" value="1"/>
</dbReference>
<keyword evidence="4" id="KW-1185">Reference proteome</keyword>
<dbReference type="InterPro" id="IPR028098">
    <property type="entry name" value="Glyco_trans_4-like_N"/>
</dbReference>
<dbReference type="SUPFAM" id="SSF53756">
    <property type="entry name" value="UDP-Glycosyltransferase/glycogen phosphorylase"/>
    <property type="match status" value="1"/>
</dbReference>
<dbReference type="Proteomes" id="UP000244527">
    <property type="component" value="Chromosome"/>
</dbReference>